<dbReference type="InterPro" id="IPR039425">
    <property type="entry name" value="RNA_pol_sigma-70-like"/>
</dbReference>
<dbReference type="GO" id="GO:0016987">
    <property type="term" value="F:sigma factor activity"/>
    <property type="evidence" value="ECO:0007669"/>
    <property type="project" value="UniProtKB-KW"/>
</dbReference>
<dbReference type="GO" id="GO:0006352">
    <property type="term" value="P:DNA-templated transcription initiation"/>
    <property type="evidence" value="ECO:0007669"/>
    <property type="project" value="InterPro"/>
</dbReference>
<keyword evidence="3" id="KW-0731">Sigma factor</keyword>
<gene>
    <name evidence="7" type="ORF">J3P46_17300</name>
</gene>
<dbReference type="InterPro" id="IPR013249">
    <property type="entry name" value="RNA_pol_sigma70_r4_t2"/>
</dbReference>
<keyword evidence="2" id="KW-0805">Transcription regulation</keyword>
<protein>
    <submittedName>
        <fullName evidence="7">Sigma-70 family RNA polymerase sigma factor</fullName>
    </submittedName>
</protein>
<sequence>MIAAPVSADPHGSTITVLYSEHHGWLRTWLQRKLGCSFDAADLAHDTFVRIVTGYRTGKQGAAVPMREPRAYLRTVANGLMIDLFRRRSLEQAWLAALAGQPDAVAISPEERLLVLEALQRLDAMLDAMPAKVRSVFLLSQLEGLTYPQIVERLGIPLRSVKRYMQQGFAQCLSLML</sequence>
<dbReference type="InterPro" id="IPR013325">
    <property type="entry name" value="RNA_pol_sigma_r2"/>
</dbReference>
<dbReference type="GO" id="GO:0003677">
    <property type="term" value="F:DNA binding"/>
    <property type="evidence" value="ECO:0007669"/>
    <property type="project" value="InterPro"/>
</dbReference>
<keyword evidence="4" id="KW-0804">Transcription</keyword>
<dbReference type="Pfam" id="PF08281">
    <property type="entry name" value="Sigma70_r4_2"/>
    <property type="match status" value="1"/>
</dbReference>
<evidence type="ECO:0000256" key="4">
    <source>
        <dbReference type="ARBA" id="ARBA00023163"/>
    </source>
</evidence>
<dbReference type="SUPFAM" id="SSF88659">
    <property type="entry name" value="Sigma3 and sigma4 domains of RNA polymerase sigma factors"/>
    <property type="match status" value="1"/>
</dbReference>
<dbReference type="PANTHER" id="PTHR43133:SF63">
    <property type="entry name" value="RNA POLYMERASE SIGMA FACTOR FECI-RELATED"/>
    <property type="match status" value="1"/>
</dbReference>
<reference evidence="7 8" key="1">
    <citation type="submission" date="2021-03" db="EMBL/GenBank/DDBJ databases">
        <title>Draft genome sequence of Janthinobacterium sp. strain PLB02 isolated from infected primmorphs (Lubomirskia baicalensis).</title>
        <authorList>
            <person name="Chernogor L.I."/>
            <person name="Belikov S.I."/>
            <person name="Petrushin I.S."/>
        </authorList>
    </citation>
    <scope>NUCLEOTIDE SEQUENCE [LARGE SCALE GENOMIC DNA]</scope>
    <source>
        <strain evidence="7 8">PLB02</strain>
    </source>
</reference>
<name>A0AAJ4T3I8_9BURK</name>
<proteinExistence type="inferred from homology"/>
<dbReference type="PANTHER" id="PTHR43133">
    <property type="entry name" value="RNA POLYMERASE ECF-TYPE SIGMA FACTO"/>
    <property type="match status" value="1"/>
</dbReference>
<dbReference type="Gene3D" id="1.10.1740.10">
    <property type="match status" value="1"/>
</dbReference>
<dbReference type="Proteomes" id="UP000662821">
    <property type="component" value="Chromosome"/>
</dbReference>
<dbReference type="RefSeq" id="WP_151095849.1">
    <property type="nucleotide sequence ID" value="NZ_CP071520.1"/>
</dbReference>
<evidence type="ECO:0000256" key="2">
    <source>
        <dbReference type="ARBA" id="ARBA00023015"/>
    </source>
</evidence>
<dbReference type="InterPro" id="IPR014284">
    <property type="entry name" value="RNA_pol_sigma-70_dom"/>
</dbReference>
<organism evidence="7 8">
    <name type="scientific">Janthinobacterium lividum</name>
    <dbReference type="NCBI Taxonomy" id="29581"/>
    <lineage>
        <taxon>Bacteria</taxon>
        <taxon>Pseudomonadati</taxon>
        <taxon>Pseudomonadota</taxon>
        <taxon>Betaproteobacteria</taxon>
        <taxon>Burkholderiales</taxon>
        <taxon>Oxalobacteraceae</taxon>
        <taxon>Janthinobacterium</taxon>
    </lineage>
</organism>
<evidence type="ECO:0000256" key="1">
    <source>
        <dbReference type="ARBA" id="ARBA00010641"/>
    </source>
</evidence>
<comment type="similarity">
    <text evidence="1">Belongs to the sigma-70 factor family. ECF subfamily.</text>
</comment>
<evidence type="ECO:0000259" key="6">
    <source>
        <dbReference type="Pfam" id="PF08281"/>
    </source>
</evidence>
<evidence type="ECO:0000313" key="8">
    <source>
        <dbReference type="Proteomes" id="UP000662821"/>
    </source>
</evidence>
<dbReference type="InterPro" id="IPR036388">
    <property type="entry name" value="WH-like_DNA-bd_sf"/>
</dbReference>
<dbReference type="AlphaFoldDB" id="A0AAJ4T3I8"/>
<feature type="domain" description="RNA polymerase sigma factor 70 region 4 type 2" evidence="6">
    <location>
        <begin position="120"/>
        <end position="172"/>
    </location>
</feature>
<dbReference type="NCBIfam" id="TIGR02937">
    <property type="entry name" value="sigma70-ECF"/>
    <property type="match status" value="1"/>
</dbReference>
<evidence type="ECO:0000313" key="7">
    <source>
        <dbReference type="EMBL" id="QSX94489.1"/>
    </source>
</evidence>
<dbReference type="EMBL" id="CP071520">
    <property type="protein sequence ID" value="QSX94489.1"/>
    <property type="molecule type" value="Genomic_DNA"/>
</dbReference>
<accession>A0AAJ4T3I8</accession>
<dbReference type="InterPro" id="IPR007627">
    <property type="entry name" value="RNA_pol_sigma70_r2"/>
</dbReference>
<evidence type="ECO:0000259" key="5">
    <source>
        <dbReference type="Pfam" id="PF04542"/>
    </source>
</evidence>
<dbReference type="Gene3D" id="1.10.10.10">
    <property type="entry name" value="Winged helix-like DNA-binding domain superfamily/Winged helix DNA-binding domain"/>
    <property type="match status" value="1"/>
</dbReference>
<feature type="domain" description="RNA polymerase sigma-70 region 2" evidence="5">
    <location>
        <begin position="18"/>
        <end position="89"/>
    </location>
</feature>
<dbReference type="InterPro" id="IPR013324">
    <property type="entry name" value="RNA_pol_sigma_r3/r4-like"/>
</dbReference>
<dbReference type="Pfam" id="PF04542">
    <property type="entry name" value="Sigma70_r2"/>
    <property type="match status" value="1"/>
</dbReference>
<dbReference type="SUPFAM" id="SSF88946">
    <property type="entry name" value="Sigma2 domain of RNA polymerase sigma factors"/>
    <property type="match status" value="1"/>
</dbReference>
<evidence type="ECO:0000256" key="3">
    <source>
        <dbReference type="ARBA" id="ARBA00023082"/>
    </source>
</evidence>
<dbReference type="CDD" id="cd06171">
    <property type="entry name" value="Sigma70_r4"/>
    <property type="match status" value="1"/>
</dbReference>